<accession>A0ACB9EXF5</accession>
<sequence length="82" mass="9436">METTTNKHREAAEEGMPSLVAIHSQVKKIKGELERTKHPAVIEQSEFRSVLRDFSKSQKRCRSPLGISDRRKLCFVGQYGYE</sequence>
<name>A0ACB9EXF5_CICIN</name>
<comment type="caution">
    <text evidence="1">The sequence shown here is derived from an EMBL/GenBank/DDBJ whole genome shotgun (WGS) entry which is preliminary data.</text>
</comment>
<evidence type="ECO:0000313" key="1">
    <source>
        <dbReference type="EMBL" id="KAI3763719.1"/>
    </source>
</evidence>
<proteinExistence type="predicted"/>
<gene>
    <name evidence="1" type="ORF">L2E82_13714</name>
</gene>
<protein>
    <submittedName>
        <fullName evidence="1">Uncharacterized protein</fullName>
    </submittedName>
</protein>
<dbReference type="Proteomes" id="UP001055811">
    <property type="component" value="Linkage Group LG03"/>
</dbReference>
<dbReference type="EMBL" id="CM042011">
    <property type="protein sequence ID" value="KAI3763719.1"/>
    <property type="molecule type" value="Genomic_DNA"/>
</dbReference>
<reference evidence="2" key="1">
    <citation type="journal article" date="2022" name="Mol. Ecol. Resour.">
        <title>The genomes of chicory, endive, great burdock and yacon provide insights into Asteraceae palaeo-polyploidization history and plant inulin production.</title>
        <authorList>
            <person name="Fan W."/>
            <person name="Wang S."/>
            <person name="Wang H."/>
            <person name="Wang A."/>
            <person name="Jiang F."/>
            <person name="Liu H."/>
            <person name="Zhao H."/>
            <person name="Xu D."/>
            <person name="Zhang Y."/>
        </authorList>
    </citation>
    <scope>NUCLEOTIDE SEQUENCE [LARGE SCALE GENOMIC DNA]</scope>
    <source>
        <strain evidence="2">cv. Punajuju</strain>
    </source>
</reference>
<organism evidence="1 2">
    <name type="scientific">Cichorium intybus</name>
    <name type="common">Chicory</name>
    <dbReference type="NCBI Taxonomy" id="13427"/>
    <lineage>
        <taxon>Eukaryota</taxon>
        <taxon>Viridiplantae</taxon>
        <taxon>Streptophyta</taxon>
        <taxon>Embryophyta</taxon>
        <taxon>Tracheophyta</taxon>
        <taxon>Spermatophyta</taxon>
        <taxon>Magnoliopsida</taxon>
        <taxon>eudicotyledons</taxon>
        <taxon>Gunneridae</taxon>
        <taxon>Pentapetalae</taxon>
        <taxon>asterids</taxon>
        <taxon>campanulids</taxon>
        <taxon>Asterales</taxon>
        <taxon>Asteraceae</taxon>
        <taxon>Cichorioideae</taxon>
        <taxon>Cichorieae</taxon>
        <taxon>Cichoriinae</taxon>
        <taxon>Cichorium</taxon>
    </lineage>
</organism>
<reference evidence="1 2" key="2">
    <citation type="journal article" date="2022" name="Mol. Ecol. Resour.">
        <title>The genomes of chicory, endive, great burdock and yacon provide insights into Asteraceae paleo-polyploidization history and plant inulin production.</title>
        <authorList>
            <person name="Fan W."/>
            <person name="Wang S."/>
            <person name="Wang H."/>
            <person name="Wang A."/>
            <person name="Jiang F."/>
            <person name="Liu H."/>
            <person name="Zhao H."/>
            <person name="Xu D."/>
            <person name="Zhang Y."/>
        </authorList>
    </citation>
    <scope>NUCLEOTIDE SEQUENCE [LARGE SCALE GENOMIC DNA]</scope>
    <source>
        <strain evidence="2">cv. Punajuju</strain>
        <tissue evidence="1">Leaves</tissue>
    </source>
</reference>
<evidence type="ECO:0000313" key="2">
    <source>
        <dbReference type="Proteomes" id="UP001055811"/>
    </source>
</evidence>
<keyword evidence="2" id="KW-1185">Reference proteome</keyword>